<dbReference type="AlphaFoldDB" id="A0A0R1QS11"/>
<keyword evidence="1" id="KW-1133">Transmembrane helix</keyword>
<feature type="transmembrane region" description="Helical" evidence="1">
    <location>
        <begin position="38"/>
        <end position="58"/>
    </location>
</feature>
<name>A0A0R1QS11_9LACO</name>
<evidence type="ECO:0000313" key="3">
    <source>
        <dbReference type="Proteomes" id="UP000051790"/>
    </source>
</evidence>
<keyword evidence="3" id="KW-1185">Reference proteome</keyword>
<protein>
    <submittedName>
        <fullName evidence="2">Uncharacterized protein</fullName>
    </submittedName>
</protein>
<comment type="caution">
    <text evidence="2">The sequence shown here is derived from an EMBL/GenBank/DDBJ whole genome shotgun (WGS) entry which is preliminary data.</text>
</comment>
<accession>A0A0R1QS11</accession>
<dbReference type="EMBL" id="AZEU01000098">
    <property type="protein sequence ID" value="KRL47391.1"/>
    <property type="molecule type" value="Genomic_DNA"/>
</dbReference>
<proteinExistence type="predicted"/>
<feature type="transmembrane region" description="Helical" evidence="1">
    <location>
        <begin position="6"/>
        <end position="26"/>
    </location>
</feature>
<reference evidence="2 3" key="1">
    <citation type="journal article" date="2015" name="Genome Announc.">
        <title>Expanding the biotechnology potential of lactobacilli through comparative genomics of 213 strains and associated genera.</title>
        <authorList>
            <person name="Sun Z."/>
            <person name="Harris H.M."/>
            <person name="McCann A."/>
            <person name="Guo C."/>
            <person name="Argimon S."/>
            <person name="Zhang W."/>
            <person name="Yang X."/>
            <person name="Jeffery I.B."/>
            <person name="Cooney J.C."/>
            <person name="Kagawa T.F."/>
            <person name="Liu W."/>
            <person name="Song Y."/>
            <person name="Salvetti E."/>
            <person name="Wrobel A."/>
            <person name="Rasinkangas P."/>
            <person name="Parkhill J."/>
            <person name="Rea M.C."/>
            <person name="O'Sullivan O."/>
            <person name="Ritari J."/>
            <person name="Douillard F.P."/>
            <person name="Paul Ross R."/>
            <person name="Yang R."/>
            <person name="Briner A.E."/>
            <person name="Felis G.E."/>
            <person name="de Vos W.M."/>
            <person name="Barrangou R."/>
            <person name="Klaenhammer T.R."/>
            <person name="Caufield P.W."/>
            <person name="Cui Y."/>
            <person name="Zhang H."/>
            <person name="O'Toole P.W."/>
        </authorList>
    </citation>
    <scope>NUCLEOTIDE SEQUENCE [LARGE SCALE GENOMIC DNA]</scope>
    <source>
        <strain evidence="2 3">DSM 13343</strain>
    </source>
</reference>
<evidence type="ECO:0000256" key="1">
    <source>
        <dbReference type="SAM" id="Phobius"/>
    </source>
</evidence>
<organism evidence="2 3">
    <name type="scientific">Lacticaseibacillus manihotivorans DSM 13343 = JCM 12514</name>
    <dbReference type="NCBI Taxonomy" id="1423769"/>
    <lineage>
        <taxon>Bacteria</taxon>
        <taxon>Bacillati</taxon>
        <taxon>Bacillota</taxon>
        <taxon>Bacilli</taxon>
        <taxon>Lactobacillales</taxon>
        <taxon>Lactobacillaceae</taxon>
        <taxon>Lacticaseibacillus</taxon>
    </lineage>
</organism>
<keyword evidence="1" id="KW-0472">Membrane</keyword>
<dbReference type="Proteomes" id="UP000051790">
    <property type="component" value="Unassembled WGS sequence"/>
</dbReference>
<gene>
    <name evidence="2" type="ORF">FD01_GL000251</name>
</gene>
<sequence length="59" mass="6345">MMDALVIKLLIMVIAALITTITLLVLEYRTKQGTTLSYSLKGAVGIVLVGVLISLLTVR</sequence>
<keyword evidence="1" id="KW-0812">Transmembrane</keyword>
<evidence type="ECO:0000313" key="2">
    <source>
        <dbReference type="EMBL" id="KRL47391.1"/>
    </source>
</evidence>
<dbReference type="PATRIC" id="fig|1423769.4.peg.272"/>